<reference evidence="3 4" key="1">
    <citation type="submission" date="2015-11" db="EMBL/GenBank/DDBJ databases">
        <title>Genomic analysis of 38 Legionella species identifies large and diverse effector repertoires.</title>
        <authorList>
            <person name="Burstein D."/>
            <person name="Amaro F."/>
            <person name="Zusman T."/>
            <person name="Lifshitz Z."/>
            <person name="Cohen O."/>
            <person name="Gilbert J.A."/>
            <person name="Pupko T."/>
            <person name="Shuman H.A."/>
            <person name="Segal G."/>
        </authorList>
    </citation>
    <scope>NUCLEOTIDE SEQUENCE [LARGE SCALE GENOMIC DNA]</scope>
    <source>
        <strain evidence="3 4">ATCC 49504</strain>
    </source>
</reference>
<dbReference type="CDD" id="cd00102">
    <property type="entry name" value="IPT"/>
    <property type="match status" value="1"/>
</dbReference>
<dbReference type="Pfam" id="PF01833">
    <property type="entry name" value="TIG"/>
    <property type="match status" value="1"/>
</dbReference>
<keyword evidence="1" id="KW-0732">Signal</keyword>
<dbReference type="RefSeq" id="WP_238582829.1">
    <property type="nucleotide sequence ID" value="NZ_CAAAHN010000003.1"/>
</dbReference>
<accession>A0A0W0TPB8</accession>
<evidence type="ECO:0000313" key="4">
    <source>
        <dbReference type="Proteomes" id="UP000054785"/>
    </source>
</evidence>
<dbReference type="STRING" id="45065.Lgee_1768"/>
<dbReference type="PATRIC" id="fig|45065.4.peg.1919"/>
<dbReference type="Gene3D" id="2.60.40.10">
    <property type="entry name" value="Immunoglobulins"/>
    <property type="match status" value="1"/>
</dbReference>
<gene>
    <name evidence="3" type="ORF">Lgee_1768</name>
</gene>
<dbReference type="SUPFAM" id="SSF81296">
    <property type="entry name" value="E set domains"/>
    <property type="match status" value="1"/>
</dbReference>
<name>A0A0W0TPB8_9GAMM</name>
<protein>
    <submittedName>
        <fullName evidence="3">Protein with a bacterial immunoglobulin-like domain protein</fullName>
    </submittedName>
</protein>
<sequence>MQFINRMFFTRRLPAFLYSGLMMTGAFAGTPLWTFTPLTSTTVAVPANGSALVQYRVTNQSAKPHSLNLQPIRGVSQVVTGADVCANPVVLRGRGSCVLTLKINGRQINTPITDGPVLCQDGNSNLCYRPARANVLQITQAPPVVTALIAQSGSPLTLTTNGVAGVLTIQNTSSDETANGVSAWFDGTALDGKVTETGNTCASVPPGGNCTLTYTPGNTVVPLTEFIIQGTNTNAVKAVIGIEAASTLTAITPQSGPASGGSGFVLSGSGLSGATEVRFDGVPATSVNVVDSNTITGVTPAHPDGVVDVVVQTPVGAVTLANGFTYLATEVGQASSGGTIACLEGGFNNLVAATVDNSPGIEWGGILTAVGPSAQSPEDGASNTAAIVAALGEGAYAAKVCSDYEVDSLGHSPCQPGNTCYNDWFLPAGFLSPPVSQIECLLNNREAIGGFFDANYWSSTEFFLNPEQGAWIAGFNPLFTGILPDFKNYAYRVRCVRAFNP</sequence>
<organism evidence="3 4">
    <name type="scientific">Legionella geestiana</name>
    <dbReference type="NCBI Taxonomy" id="45065"/>
    <lineage>
        <taxon>Bacteria</taxon>
        <taxon>Pseudomonadati</taxon>
        <taxon>Pseudomonadota</taxon>
        <taxon>Gammaproteobacteria</taxon>
        <taxon>Legionellales</taxon>
        <taxon>Legionellaceae</taxon>
        <taxon>Legionella</taxon>
    </lineage>
</organism>
<dbReference type="AlphaFoldDB" id="A0A0W0TPB8"/>
<evidence type="ECO:0000256" key="1">
    <source>
        <dbReference type="SAM" id="SignalP"/>
    </source>
</evidence>
<dbReference type="Proteomes" id="UP000054785">
    <property type="component" value="Unassembled WGS sequence"/>
</dbReference>
<comment type="caution">
    <text evidence="3">The sequence shown here is derived from an EMBL/GenBank/DDBJ whole genome shotgun (WGS) entry which is preliminary data.</text>
</comment>
<keyword evidence="4" id="KW-1185">Reference proteome</keyword>
<feature type="signal peptide" evidence="1">
    <location>
        <begin position="1"/>
        <end position="28"/>
    </location>
</feature>
<feature type="domain" description="IPT/TIG" evidence="2">
    <location>
        <begin position="247"/>
        <end position="326"/>
    </location>
</feature>
<evidence type="ECO:0000259" key="2">
    <source>
        <dbReference type="Pfam" id="PF01833"/>
    </source>
</evidence>
<dbReference type="EMBL" id="LNYC01000070">
    <property type="protein sequence ID" value="KTC97447.1"/>
    <property type="molecule type" value="Genomic_DNA"/>
</dbReference>
<evidence type="ECO:0000313" key="3">
    <source>
        <dbReference type="EMBL" id="KTC97447.1"/>
    </source>
</evidence>
<proteinExistence type="predicted"/>
<dbReference type="InterPro" id="IPR002909">
    <property type="entry name" value="IPT_dom"/>
</dbReference>
<feature type="chain" id="PRO_5006913261" evidence="1">
    <location>
        <begin position="29"/>
        <end position="501"/>
    </location>
</feature>
<dbReference type="InterPro" id="IPR013783">
    <property type="entry name" value="Ig-like_fold"/>
</dbReference>
<dbReference type="InterPro" id="IPR014756">
    <property type="entry name" value="Ig_E-set"/>
</dbReference>